<dbReference type="AlphaFoldDB" id="A0A9P7QPJ5"/>
<dbReference type="Proteomes" id="UP000699042">
    <property type="component" value="Unassembled WGS sequence"/>
</dbReference>
<organism evidence="1 2">
    <name type="scientific">Colletotrichum scovillei</name>
    <dbReference type="NCBI Taxonomy" id="1209932"/>
    <lineage>
        <taxon>Eukaryota</taxon>
        <taxon>Fungi</taxon>
        <taxon>Dikarya</taxon>
        <taxon>Ascomycota</taxon>
        <taxon>Pezizomycotina</taxon>
        <taxon>Sordariomycetes</taxon>
        <taxon>Hypocreomycetidae</taxon>
        <taxon>Glomerellales</taxon>
        <taxon>Glomerellaceae</taxon>
        <taxon>Colletotrichum</taxon>
        <taxon>Colletotrichum acutatum species complex</taxon>
    </lineage>
</organism>
<comment type="caution">
    <text evidence="1">The sequence shown here is derived from an EMBL/GenBank/DDBJ whole genome shotgun (WGS) entry which is preliminary data.</text>
</comment>
<keyword evidence="2" id="KW-1185">Reference proteome</keyword>
<evidence type="ECO:0000313" key="2">
    <source>
        <dbReference type="Proteomes" id="UP000699042"/>
    </source>
</evidence>
<accession>A0A9P7QPJ5</accession>
<sequence>MTSEYYGKFVQARALLFAAHSPAILDCRVQGVTLSTSQGAVCSGRKHLPCQGKSDHMHEERIF</sequence>
<dbReference type="EMBL" id="JAESDN010000026">
    <property type="protein sequence ID" value="KAG7040369.1"/>
    <property type="molecule type" value="Genomic_DNA"/>
</dbReference>
<reference evidence="1" key="1">
    <citation type="submission" date="2021-05" db="EMBL/GenBank/DDBJ databases">
        <title>Comparative genomics of three Colletotrichum scovillei strains and genetic complementation revealed genes involved fungal growth and virulence on chili pepper.</title>
        <authorList>
            <person name="Hsieh D.-K."/>
            <person name="Chuang S.-C."/>
            <person name="Chen C.-Y."/>
            <person name="Chao Y.-T."/>
            <person name="Lu M.-Y.J."/>
            <person name="Lee M.-H."/>
            <person name="Shih M.-C."/>
        </authorList>
    </citation>
    <scope>NUCLEOTIDE SEQUENCE</scope>
    <source>
        <strain evidence="1">Coll-153</strain>
    </source>
</reference>
<evidence type="ECO:0000313" key="1">
    <source>
        <dbReference type="EMBL" id="KAG7040369.1"/>
    </source>
</evidence>
<protein>
    <submittedName>
        <fullName evidence="1">Uncharacterized protein</fullName>
    </submittedName>
</protein>
<gene>
    <name evidence="1" type="ORF">JMJ77_009830</name>
</gene>
<proteinExistence type="predicted"/>
<name>A0A9P7QPJ5_9PEZI</name>